<dbReference type="SUPFAM" id="SSF53067">
    <property type="entry name" value="Actin-like ATPase domain"/>
    <property type="match status" value="2"/>
</dbReference>
<dbReference type="GO" id="GO:0005524">
    <property type="term" value="F:ATP binding"/>
    <property type="evidence" value="ECO:0007669"/>
    <property type="project" value="UniProtKB-KW"/>
</dbReference>
<dbReference type="GO" id="GO:0140662">
    <property type="term" value="F:ATP-dependent protein folding chaperone"/>
    <property type="evidence" value="ECO:0007669"/>
    <property type="project" value="InterPro"/>
</dbReference>
<accession>A0A8H3IRP9</accession>
<dbReference type="InterPro" id="IPR013126">
    <property type="entry name" value="Hsp_70_fam"/>
</dbReference>
<name>A0A8H3IRP9_9LECA</name>
<dbReference type="PANTHER" id="PTHR45639">
    <property type="entry name" value="HSC70CB, ISOFORM G-RELATED"/>
    <property type="match status" value="1"/>
</dbReference>
<evidence type="ECO:0000313" key="4">
    <source>
        <dbReference type="EMBL" id="CAF9930835.1"/>
    </source>
</evidence>
<dbReference type="GO" id="GO:0005634">
    <property type="term" value="C:nucleus"/>
    <property type="evidence" value="ECO:0007669"/>
    <property type="project" value="TreeGrafter"/>
</dbReference>
<dbReference type="PRINTS" id="PR00301">
    <property type="entry name" value="HEATSHOCK70"/>
</dbReference>
<gene>
    <name evidence="4" type="primary">SSZ1</name>
    <name evidence="4" type="ORF">HETSPECPRED_007723</name>
</gene>
<dbReference type="PANTHER" id="PTHR45639:SF32">
    <property type="entry name" value="HEAT SHOCK PROTEIN PDR13"/>
    <property type="match status" value="1"/>
</dbReference>
<dbReference type="GO" id="GO:0005829">
    <property type="term" value="C:cytosol"/>
    <property type="evidence" value="ECO:0007669"/>
    <property type="project" value="TreeGrafter"/>
</dbReference>
<dbReference type="Gene3D" id="3.30.30.30">
    <property type="match status" value="1"/>
</dbReference>
<feature type="region of interest" description="Disordered" evidence="3">
    <location>
        <begin position="564"/>
        <end position="585"/>
    </location>
</feature>
<dbReference type="FunFam" id="3.90.640.10:FF:000023">
    <property type="entry name" value="Hsp70 chaperone (BiP)"/>
    <property type="match status" value="1"/>
</dbReference>
<keyword evidence="2" id="KW-0067">ATP-binding</keyword>
<dbReference type="Proteomes" id="UP000664521">
    <property type="component" value="Unassembled WGS sequence"/>
</dbReference>
<feature type="compositionally biased region" description="Acidic residues" evidence="3">
    <location>
        <begin position="499"/>
        <end position="518"/>
    </location>
</feature>
<dbReference type="EMBL" id="CAJPDS010000057">
    <property type="protein sequence ID" value="CAF9930835.1"/>
    <property type="molecule type" value="Genomic_DNA"/>
</dbReference>
<protein>
    <submittedName>
        <fullName evidence="4">Hsp70 protein that interacts with Zuo1p</fullName>
    </submittedName>
</protein>
<sequence>MSADESIEAAPAETFAIGISFGNSNSSIAYTSGEGKAEVIANEEGDRQIPSFLSYIEGEEYHGAQAKSQLVRNSKNTVAYFRDYIGKDFDSIDPTPCHASAHAQKHESTIAFSVQDTNSDSPSTLSVSEIATRHIRRLASSASDFLGKKVNAAVLTIPTNFSDEQKEALSESAKNAGIEILQFISEPVAAVLAYDARAEAIISDKIVVVADLGGIRSDVAVVASRGGMYSILSTAHDYETAGTQLDQVLIDHFAKEFIKKHKTDPRQNERSLAKLKLEAEATKKALSLGSSASLSVESLADGVDFSSTINRTRYELLGGKVFSGFIRLIEEAVRKADLDVLDINEVILSGGTSHTPLIARRLTSLFPQTTNILSPSTLASALNPSELPSRGAAIQASLISAYDPSDIAQNTHPALTATPHLSRAIGVLVISDSESRGVFKPLLEAETAVPARRAGLFAVPGGGGDVLVKVCEGQREIKVSKPEPKSKSKPQVNGKAGSEDDGDEDDDEDEEEEEEEEIRETIWKVGTVLAEAAIRATKKGAKVEVTVNVGADLGVTITAREVGGKGGVRGQLLEKGGGGRENGSA</sequence>
<organism evidence="4 5">
    <name type="scientific">Heterodermia speciosa</name>
    <dbReference type="NCBI Taxonomy" id="116794"/>
    <lineage>
        <taxon>Eukaryota</taxon>
        <taxon>Fungi</taxon>
        <taxon>Dikarya</taxon>
        <taxon>Ascomycota</taxon>
        <taxon>Pezizomycotina</taxon>
        <taxon>Lecanoromycetes</taxon>
        <taxon>OSLEUM clade</taxon>
        <taxon>Lecanoromycetidae</taxon>
        <taxon>Caliciales</taxon>
        <taxon>Physciaceae</taxon>
        <taxon>Heterodermia</taxon>
    </lineage>
</organism>
<evidence type="ECO:0000313" key="5">
    <source>
        <dbReference type="Proteomes" id="UP000664521"/>
    </source>
</evidence>
<reference evidence="4" key="1">
    <citation type="submission" date="2021-03" db="EMBL/GenBank/DDBJ databases">
        <authorList>
            <person name="Tagirdzhanova G."/>
        </authorList>
    </citation>
    <scope>NUCLEOTIDE SEQUENCE</scope>
</reference>
<keyword evidence="5" id="KW-1185">Reference proteome</keyword>
<keyword evidence="1" id="KW-0547">Nucleotide-binding</keyword>
<evidence type="ECO:0000256" key="1">
    <source>
        <dbReference type="ARBA" id="ARBA00022741"/>
    </source>
</evidence>
<feature type="region of interest" description="Disordered" evidence="3">
    <location>
        <begin position="479"/>
        <end position="522"/>
    </location>
</feature>
<proteinExistence type="predicted"/>
<dbReference type="CDD" id="cd10232">
    <property type="entry name" value="ASKHA_NBD_HSP70_ScSsz1p-like"/>
    <property type="match status" value="1"/>
</dbReference>
<evidence type="ECO:0000256" key="3">
    <source>
        <dbReference type="SAM" id="MobiDB-lite"/>
    </source>
</evidence>
<dbReference type="OrthoDB" id="29851at2759"/>
<dbReference type="InterPro" id="IPR043129">
    <property type="entry name" value="ATPase_NBD"/>
</dbReference>
<dbReference type="AlphaFoldDB" id="A0A8H3IRP9"/>
<evidence type="ECO:0000256" key="2">
    <source>
        <dbReference type="ARBA" id="ARBA00022840"/>
    </source>
</evidence>
<dbReference type="Pfam" id="PF00012">
    <property type="entry name" value="HSP70"/>
    <property type="match status" value="1"/>
</dbReference>
<dbReference type="Gene3D" id="3.90.640.10">
    <property type="entry name" value="Actin, Chain A, domain 4"/>
    <property type="match status" value="1"/>
</dbReference>
<comment type="caution">
    <text evidence="4">The sequence shown here is derived from an EMBL/GenBank/DDBJ whole genome shotgun (WGS) entry which is preliminary data.</text>
</comment>
<dbReference type="FunFam" id="3.30.30.30:FF:000009">
    <property type="entry name" value="Heat shock protein Hsp70"/>
    <property type="match status" value="1"/>
</dbReference>
<dbReference type="Gene3D" id="3.30.420.40">
    <property type="match status" value="2"/>
</dbReference>